<reference evidence="1 2" key="1">
    <citation type="submission" date="2018-06" db="EMBL/GenBank/DDBJ databases">
        <title>Genomic Encyclopedia of Type Strains, Phase IV (KMG-IV): sequencing the most valuable type-strain genomes for metagenomic binning, comparative biology and taxonomic classification.</title>
        <authorList>
            <person name="Goeker M."/>
        </authorList>
    </citation>
    <scope>NUCLEOTIDE SEQUENCE [LARGE SCALE GENOMIC DNA]</scope>
    <source>
        <strain evidence="1 2">DSM 44599</strain>
    </source>
</reference>
<proteinExistence type="predicted"/>
<protein>
    <submittedName>
        <fullName evidence="1">Uncharacterized protein</fullName>
    </submittedName>
</protein>
<dbReference type="AlphaFoldDB" id="A0A366D8V6"/>
<evidence type="ECO:0000313" key="2">
    <source>
        <dbReference type="Proteomes" id="UP000252586"/>
    </source>
</evidence>
<name>A0A366D8V6_9NOCA</name>
<keyword evidence="2" id="KW-1185">Reference proteome</keyword>
<dbReference type="Proteomes" id="UP000252586">
    <property type="component" value="Unassembled WGS sequence"/>
</dbReference>
<accession>A0A366D8V6</accession>
<sequence>MSASTGTWRKIYLSVGRSTVPAMTLDHLAEIAAELDVATPDVLGESVAELERAALSHGLAVITPATVEASGVTLGSTMSASDVVEIAVRLGASALYLDRELIETDSIVECIQQLEIEPEDRAARDSSLRALRRINGYTHRIDVGFIHLGVPHSWSQDTAFADDLEEIDNTVTALLAETSNGPDSPVDVTGLVEALASDPAFRRARTRFEHETAARALPALAPILERGDRWKLIEIIQGAQGLLNQQRIDLVDELEERLPELATSLAATDQFRSASSAEGRRKVALKWVMALHTNELGLPRDFITELAAAAHKATSGQLGLL</sequence>
<gene>
    <name evidence="1" type="ORF">DFR74_11312</name>
</gene>
<organism evidence="1 2">
    <name type="scientific">Nocardia puris</name>
    <dbReference type="NCBI Taxonomy" id="208602"/>
    <lineage>
        <taxon>Bacteria</taxon>
        <taxon>Bacillati</taxon>
        <taxon>Actinomycetota</taxon>
        <taxon>Actinomycetes</taxon>
        <taxon>Mycobacteriales</taxon>
        <taxon>Nocardiaceae</taxon>
        <taxon>Nocardia</taxon>
    </lineage>
</organism>
<evidence type="ECO:0000313" key="1">
    <source>
        <dbReference type="EMBL" id="RBO86470.1"/>
    </source>
</evidence>
<dbReference type="EMBL" id="QNRE01000013">
    <property type="protein sequence ID" value="RBO86470.1"/>
    <property type="molecule type" value="Genomic_DNA"/>
</dbReference>
<comment type="caution">
    <text evidence="1">The sequence shown here is derived from an EMBL/GenBank/DDBJ whole genome shotgun (WGS) entry which is preliminary data.</text>
</comment>